<evidence type="ECO:0000313" key="3">
    <source>
        <dbReference type="EMBL" id="APO13927.1"/>
    </source>
</evidence>
<reference evidence="3 4" key="1">
    <citation type="submission" date="2016-04" db="EMBL/GenBank/DDBJ databases">
        <title>Sequence analysis of the Plodia interpunctella granulovirus genome: Discovery of an unusual inhibitor-of-apoptosis (IAP) gene.</title>
        <authorList>
            <person name="Harrison R.L."/>
            <person name="Rowley D.L."/>
            <person name="Funk C.J."/>
        </authorList>
    </citation>
    <scope>NUCLEOTIDE SEQUENCE [LARGE SCALE GENOMIC DNA]</scope>
    <source>
        <strain evidence="3">Cambridge</strain>
    </source>
</reference>
<dbReference type="EMBL" id="KX151395">
    <property type="protein sequence ID" value="APO13927.1"/>
    <property type="molecule type" value="Genomic_DNA"/>
</dbReference>
<keyword evidence="1" id="KW-0175">Coiled coil</keyword>
<dbReference type="GeneID" id="30685047"/>
<feature type="coiled-coil region" evidence="1">
    <location>
        <begin position="154"/>
        <end position="303"/>
    </location>
</feature>
<keyword evidence="4" id="KW-1185">Reference proteome</keyword>
<evidence type="ECO:0000256" key="1">
    <source>
        <dbReference type="SAM" id="Coils"/>
    </source>
</evidence>
<dbReference type="OrthoDB" id="15159at10239"/>
<proteinExistence type="predicted"/>
<feature type="compositionally biased region" description="Basic and acidic residues" evidence="2">
    <location>
        <begin position="543"/>
        <end position="564"/>
    </location>
</feature>
<evidence type="ECO:0000256" key="2">
    <source>
        <dbReference type="SAM" id="MobiDB-lite"/>
    </source>
</evidence>
<feature type="coiled-coil region" evidence="1">
    <location>
        <begin position="651"/>
        <end position="704"/>
    </location>
</feature>
<accession>A0A1L5JGY2</accession>
<dbReference type="Proteomes" id="UP000204293">
    <property type="component" value="Segment"/>
</dbReference>
<dbReference type="KEGG" id="vg:30685047"/>
<protein>
    <submittedName>
        <fullName evidence="3">ORF43</fullName>
    </submittedName>
</protein>
<feature type="region of interest" description="Disordered" evidence="2">
    <location>
        <begin position="534"/>
        <end position="564"/>
    </location>
</feature>
<name>A0A1L5JGY2_9BBAC</name>
<sequence>MNRSVANWMREKYQCAEKEKRIRNLLISNSGLTLDKGRWLDTRIDLATIDTEELLVKILKVLNEDRIRYQACGPADAENTIVDTRGQQKMDREMTRLLSMRPVFTDVTSVREFIMQMGRALVACNRNANSLFADFGYVASSYGLCPERSDSDLIETLRRDLTRTNNELNAAVAALDECQNGRQVDDVVQAELHNRLQSCERELQQCRDEVVAVRRENADLLAKVDTTGVCDATAEQLRSELDRMKKEATELRQQLAQCQQTLVIDAQIHSDLRHQLEQCRTELHIASDDRDNYEKQLNTERENNDRRLTKQAEILAQLNRDKQNNQSVLTNQANLLQQLKLEKDKLRLEIEEDARLRQEIANLREKLEVNASRFGDELKNAYRKYQNEIDEAKRQHQSELDECKRKCYEFIQQIKDECFNRIQQQEEEHRNNIRQIAQEYQTRLEQERGHDETLFRQHNQLAIEERIVPVIEEIPLEDEGTPFVPLEDQDTLMIDDTTVQIREEVSPIEEEDAPIAIGNLTLSRCMDQLRRCRTAQMKRTKSKKDDRQKLEERRHQHMRDKEKWTNEKKKMKDDFLEKQNNLHSERLDMEERYRNWILSLAHIFGVDTGADDPQLLNTVMNYFQRLEKNLKTLKVGFSCPGTLDECIPIVLDKYSAESREYEAEMERLQQQHDSVRHRQIIDMKNELANLERRHEAEMDKVKDQFRSQLINITEEHALYLSLWGLYTNLTQQESHDREPFTMREINEMVVALRNNHESSENTLYYFYNVLYLLFEPCNINLTNEQFLMLPQPEKEHIYKTIVECLESHTTPRVTTAEPSDYIDDDFSTNILLGDMDVPSYEEESIVHH</sequence>
<evidence type="ECO:0000313" key="4">
    <source>
        <dbReference type="Proteomes" id="UP000204293"/>
    </source>
</evidence>
<feature type="coiled-coil region" evidence="1">
    <location>
        <begin position="329"/>
        <end position="439"/>
    </location>
</feature>
<organism evidence="3 4">
    <name type="scientific">Plodia interpunctella granulovirus</name>
    <dbReference type="NCBI Taxonomy" id="262175"/>
    <lineage>
        <taxon>Viruses</taxon>
        <taxon>Viruses incertae sedis</taxon>
        <taxon>Naldaviricetes</taxon>
        <taxon>Lefavirales</taxon>
        <taxon>Baculoviridae</taxon>
        <taxon>Betabaculovirus</taxon>
        <taxon>Betabaculovirus plinterpunctellae</taxon>
    </lineage>
</organism>
<dbReference type="RefSeq" id="YP_009330175.1">
    <property type="nucleotide sequence ID" value="NC_032255.1"/>
</dbReference>